<keyword evidence="1" id="KW-0808">Transferase</keyword>
<keyword evidence="1" id="KW-0506">mRNA capping</keyword>
<dbReference type="EC" id="2.1.1.57" evidence="1"/>
<feature type="region of interest" description="Disordered" evidence="2">
    <location>
        <begin position="757"/>
        <end position="785"/>
    </location>
</feature>
<comment type="subcellular location">
    <subcellularLocation>
        <location evidence="1">Nucleus</location>
    </subcellularLocation>
</comment>
<dbReference type="Proteomes" id="UP000708208">
    <property type="component" value="Unassembled WGS sequence"/>
</dbReference>
<keyword evidence="1" id="KW-0539">Nucleus</keyword>
<evidence type="ECO:0000313" key="4">
    <source>
        <dbReference type="Proteomes" id="UP000708208"/>
    </source>
</evidence>
<evidence type="ECO:0000313" key="3">
    <source>
        <dbReference type="EMBL" id="CAG7820473.1"/>
    </source>
</evidence>
<protein>
    <recommendedName>
        <fullName evidence="1">Cap-specific mRNA (nucleoside-2'-O-)-methyltransferase 1</fullName>
        <ecNumber evidence="1">2.1.1.57</ecNumber>
    </recommendedName>
    <alternativeName>
        <fullName evidence="1">Cap1 2'O-ribose methyltransferase 1</fullName>
    </alternativeName>
</protein>
<keyword evidence="1" id="KW-0489">Methyltransferase</keyword>
<dbReference type="GO" id="GO:0003676">
    <property type="term" value="F:nucleic acid binding"/>
    <property type="evidence" value="ECO:0007669"/>
    <property type="project" value="UniProtKB-UniRule"/>
</dbReference>
<dbReference type="GO" id="GO:0016556">
    <property type="term" value="P:mRNA modification"/>
    <property type="evidence" value="ECO:0007669"/>
    <property type="project" value="UniProtKB-UniRule"/>
</dbReference>
<feature type="compositionally biased region" description="Low complexity" evidence="2">
    <location>
        <begin position="669"/>
        <end position="695"/>
    </location>
</feature>
<proteinExistence type="predicted"/>
<dbReference type="GO" id="GO:0032259">
    <property type="term" value="P:methylation"/>
    <property type="evidence" value="ECO:0007669"/>
    <property type="project" value="UniProtKB-KW"/>
</dbReference>
<feature type="compositionally biased region" description="Basic and acidic residues" evidence="2">
    <location>
        <begin position="713"/>
        <end position="729"/>
    </location>
</feature>
<dbReference type="PANTHER" id="PTHR16121">
    <property type="entry name" value="CAP-SPECIFIC MRNA (NUCLEOSIDE-2'-O-)-METHYLTRANSFERASE 1-RELATED"/>
    <property type="match status" value="1"/>
</dbReference>
<accession>A0A8J2LDM3</accession>
<keyword evidence="4" id="KW-1185">Reference proteome</keyword>
<comment type="catalytic activity">
    <reaction evidence="1">
        <text>a 5'-end (N(7)-methyl 5'-triphosphoguanosine)-ribonucleoside in mRNA + S-adenosyl-L-methionine = a 5'-end (N(7)-methyl 5'-triphosphoguanosine)-(2'-O-methyl-ribonucleoside) in mRNA + S-adenosyl-L-homocysteine + H(+)</text>
        <dbReference type="Rhea" id="RHEA:67020"/>
        <dbReference type="Rhea" id="RHEA-COMP:17167"/>
        <dbReference type="Rhea" id="RHEA-COMP:17168"/>
        <dbReference type="ChEBI" id="CHEBI:15378"/>
        <dbReference type="ChEBI" id="CHEBI:57856"/>
        <dbReference type="ChEBI" id="CHEBI:59789"/>
        <dbReference type="ChEBI" id="CHEBI:156461"/>
        <dbReference type="ChEBI" id="CHEBI:167609"/>
        <dbReference type="EC" id="2.1.1.57"/>
    </reaction>
</comment>
<comment type="caution">
    <text evidence="3">The sequence shown here is derived from an EMBL/GenBank/DDBJ whole genome shotgun (WGS) entry which is preliminary data.</text>
</comment>
<evidence type="ECO:0000256" key="2">
    <source>
        <dbReference type="SAM" id="MobiDB-lite"/>
    </source>
</evidence>
<comment type="function">
    <text evidence="1">S-adenosyl-L-methionine-dependent methyltransferase that mediates RNA cap1 2'-O-ribose methylation to the 5'-cap structure of RNAs. Methylates the ribose of the first nucleotide of a m(7)GpppG-capped mRNA to produce m(7)GpppNmp (cap1).</text>
</comment>
<reference evidence="3" key="1">
    <citation type="submission" date="2021-06" db="EMBL/GenBank/DDBJ databases">
        <authorList>
            <person name="Hodson N. C."/>
            <person name="Mongue J. A."/>
            <person name="Jaron S. K."/>
        </authorList>
    </citation>
    <scope>NUCLEOTIDE SEQUENCE</scope>
</reference>
<dbReference type="GO" id="GO:0006370">
    <property type="term" value="P:7-methylguanosine mRNA capping"/>
    <property type="evidence" value="ECO:0007669"/>
    <property type="project" value="UniProtKB-UniRule"/>
</dbReference>
<feature type="compositionally biased region" description="Polar residues" evidence="2">
    <location>
        <begin position="204"/>
        <end position="221"/>
    </location>
</feature>
<gene>
    <name evidence="3" type="ORF">AFUS01_LOCUS30863</name>
</gene>
<feature type="region of interest" description="Disordered" evidence="2">
    <location>
        <begin position="199"/>
        <end position="221"/>
    </location>
</feature>
<dbReference type="GO" id="GO:0005634">
    <property type="term" value="C:nucleus"/>
    <property type="evidence" value="ECO:0007669"/>
    <property type="project" value="UniProtKB-SubCell"/>
</dbReference>
<dbReference type="InterPro" id="IPR050851">
    <property type="entry name" value="mRNA_Cap_2O-Ribose_MeTrfase"/>
</dbReference>
<evidence type="ECO:0000256" key="1">
    <source>
        <dbReference type="RuleBase" id="RU368012"/>
    </source>
</evidence>
<feature type="region of interest" description="Disordered" evidence="2">
    <location>
        <begin position="251"/>
        <end position="272"/>
    </location>
</feature>
<sequence>MRPTNLESYHSKNHCLNVYDVSRVFTTSNKNYGITSHGNQVLHSTTPKQRSLILLHSSLCSDWARMSASGFVPLDVRRKLQVLLLIRHGSLGRDVSCVHDDYKVYYKEFIEPGMYNFRDWETLLKSIPEVEVKRSKRCKIVSAKLVTHEFALELLSRLFPSEDPSDGVTDQVMGISPEPDFSVDSFVDNLLADNATAVDGGQSADRNFQAGENRQENVTSSCPDFPVTFERISKVEVSSLVSPFLPGQSVVAAADSGSPSSHEGEDDHDEEIIPSTLDVSSELLNGGNTEGTSGEESLRGKVMSVVNSDSQAYGERDEIETIADSVKEDTPAAFVQEECDDDIQVVYEAITTLPTSQSTPTVPVMKRSPFDVIPRKCTFRPHRKGSSRISAGNNNGVTLERLNFKADVMCNKNLVNVNNHTATAQLQAQPCERTNEEEMVKVEVKEEIIKVEVKKEIVNVEVKTECSNDEQSVRATVSQPKKSESEELKVQSIKADQLYTPAVNGAHYQSHSSPTGINDDNQNTVGAGEPPALDSFCRTRTSVCEVQDPVEIEGCYPKYINVTPATVPDELPEINSVIIDVASLGDSVEAPKNITIFPEDTPPPLDVPEKNSKVINKTPDPDEISETAKIPGITAEALDLVVAPVDVPMGASVSTCCPSDIPEKNGGRSSSSDCTSDTTSHLSDSSSNSSFSDYDFWGPSNSNIARLSKRKNGRNDHFMEESVQKKTEGNSDELGIDNSSKHINNTIIRTQLPKSNLPLKRPVETPPAASSVGRKRQKRVTPGASTLKGTCRSTVANNSLTEMAWFKRDTTKSVHARFVDYFAIIEHNRVSAEPYLDREASNEFVEVEGYGYNVHAKQISEMRNNKNPNILCFHPFWSLTPQCKKTSFANLWKSDEIPKLSYDAIQLLNVDADTNYSLSSQETNFQLNFVSSYGKFEEYFIWRNGSKYKGFGLMPTGSSTDETTRSPDLYYNNFLPFAGTCQVNIMEPSTRIEFTEFVQSNLPSCCSGLDIFVANGIGDPSVKHRPQDICLTQFLLALTLLREGGNFILKVEDTLTCFGVNLLFLMSRCFVEIAIHKPLSAFPGERFIICKSRLHAGEVETVRKFLERCYNRVVEVRWSNGIGEITRLFALNAKDFFECHDSDFLDYVKMRNNTVATTEWDEWDRFKTKAKLVTSKTHKESLLLDLAAERNQIWKIWSSNSKPEIYWKSVFGNSDAGIILDRSEKSVMTAVKRFNSPLGHMNQWKFVPSSGSNNRFIISACEDVVYKYQDKSWKIIPHLQLTKGTVLYGELIQSASTSRVLNIIDAAMIGLEDIRHLSFSERRDYCVSFANDMDTPVNLEYRVICADLINLRELNSFLAEVADAKEKGKFIFRNSGNQLMDSVTNKNTLVEFRAVEVLLLKTRRAPVEEYADDAGSSNVGTGDFGFLMRNRLFWEWNPRSDLNVMATDMCSEFAEDFATALVEYLAEHAKN</sequence>
<dbReference type="GO" id="GO:0005737">
    <property type="term" value="C:cytoplasm"/>
    <property type="evidence" value="ECO:0007669"/>
    <property type="project" value="TreeGrafter"/>
</dbReference>
<dbReference type="PANTHER" id="PTHR16121:SF0">
    <property type="entry name" value="CAP-SPECIFIC MRNA (NUCLEOSIDE-2'-O-)-METHYLTRANSFERASE 1"/>
    <property type="match status" value="1"/>
</dbReference>
<dbReference type="GO" id="GO:0004483">
    <property type="term" value="F:methyltransferase cap1 activity"/>
    <property type="evidence" value="ECO:0007669"/>
    <property type="project" value="UniProtKB-UniRule"/>
</dbReference>
<keyword evidence="1" id="KW-0507">mRNA processing</keyword>
<dbReference type="EMBL" id="CAJVCH010479515">
    <property type="protein sequence ID" value="CAG7820473.1"/>
    <property type="molecule type" value="Genomic_DNA"/>
</dbReference>
<keyword evidence="1" id="KW-0949">S-adenosyl-L-methionine</keyword>
<organism evidence="3 4">
    <name type="scientific">Allacma fusca</name>
    <dbReference type="NCBI Taxonomy" id="39272"/>
    <lineage>
        <taxon>Eukaryota</taxon>
        <taxon>Metazoa</taxon>
        <taxon>Ecdysozoa</taxon>
        <taxon>Arthropoda</taxon>
        <taxon>Hexapoda</taxon>
        <taxon>Collembola</taxon>
        <taxon>Symphypleona</taxon>
        <taxon>Sminthuridae</taxon>
        <taxon>Allacma</taxon>
    </lineage>
</organism>
<feature type="region of interest" description="Disordered" evidence="2">
    <location>
        <begin position="658"/>
        <end position="739"/>
    </location>
</feature>
<name>A0A8J2LDM3_9HEXA</name>